<evidence type="ECO:0000256" key="6">
    <source>
        <dbReference type="ARBA" id="ARBA00023065"/>
    </source>
</evidence>
<feature type="transmembrane region" description="Helical" evidence="8">
    <location>
        <begin position="76"/>
        <end position="95"/>
    </location>
</feature>
<evidence type="ECO:0000313" key="12">
    <source>
        <dbReference type="Proteomes" id="UP000178724"/>
    </source>
</evidence>
<protein>
    <recommendedName>
        <fullName evidence="13">Cation transporter</fullName>
    </recommendedName>
</protein>
<dbReference type="Proteomes" id="UP000178724">
    <property type="component" value="Unassembled WGS sequence"/>
</dbReference>
<name>A0A1F4Q1I5_UNCSA</name>
<evidence type="ECO:0008006" key="13">
    <source>
        <dbReference type="Google" id="ProtNLM"/>
    </source>
</evidence>
<dbReference type="InterPro" id="IPR027470">
    <property type="entry name" value="Cation_efflux_CTD"/>
</dbReference>
<gene>
    <name evidence="11" type="ORF">A2625_06470</name>
</gene>
<evidence type="ECO:0000256" key="7">
    <source>
        <dbReference type="ARBA" id="ARBA00023136"/>
    </source>
</evidence>
<dbReference type="PANTHER" id="PTHR11562">
    <property type="entry name" value="CATION EFFLUX PROTEIN/ ZINC TRANSPORTER"/>
    <property type="match status" value="1"/>
</dbReference>
<dbReference type="Pfam" id="PF16916">
    <property type="entry name" value="ZT_dimer"/>
    <property type="match status" value="1"/>
</dbReference>
<evidence type="ECO:0000256" key="2">
    <source>
        <dbReference type="ARBA" id="ARBA00008873"/>
    </source>
</evidence>
<evidence type="ECO:0000256" key="4">
    <source>
        <dbReference type="ARBA" id="ARBA00022692"/>
    </source>
</evidence>
<proteinExistence type="inferred from homology"/>
<evidence type="ECO:0000256" key="8">
    <source>
        <dbReference type="SAM" id="Phobius"/>
    </source>
</evidence>
<dbReference type="SUPFAM" id="SSF160240">
    <property type="entry name" value="Cation efflux protein cytoplasmic domain-like"/>
    <property type="match status" value="1"/>
</dbReference>
<evidence type="ECO:0000256" key="1">
    <source>
        <dbReference type="ARBA" id="ARBA00004141"/>
    </source>
</evidence>
<evidence type="ECO:0000313" key="11">
    <source>
        <dbReference type="EMBL" id="OGB89740.1"/>
    </source>
</evidence>
<dbReference type="InterPro" id="IPR050681">
    <property type="entry name" value="CDF/SLC30A"/>
</dbReference>
<dbReference type="GO" id="GO:0005385">
    <property type="term" value="F:zinc ion transmembrane transporter activity"/>
    <property type="evidence" value="ECO:0007669"/>
    <property type="project" value="TreeGrafter"/>
</dbReference>
<dbReference type="InterPro" id="IPR036837">
    <property type="entry name" value="Cation_efflux_CTD_sf"/>
</dbReference>
<feature type="transmembrane region" description="Helical" evidence="8">
    <location>
        <begin position="170"/>
        <end position="189"/>
    </location>
</feature>
<feature type="transmembrane region" description="Helical" evidence="8">
    <location>
        <begin position="46"/>
        <end position="64"/>
    </location>
</feature>
<dbReference type="PANTHER" id="PTHR11562:SF17">
    <property type="entry name" value="RE54080P-RELATED"/>
    <property type="match status" value="1"/>
</dbReference>
<comment type="subcellular location">
    <subcellularLocation>
        <location evidence="1">Membrane</location>
        <topology evidence="1">Multi-pass membrane protein</topology>
    </subcellularLocation>
</comment>
<keyword evidence="3" id="KW-0813">Transport</keyword>
<keyword evidence="7 8" id="KW-0472">Membrane</keyword>
<comment type="similarity">
    <text evidence="2">Belongs to the cation diffusion facilitator (CDF) transporter (TC 2.A.4) family. SLC30A subfamily.</text>
</comment>
<dbReference type="InterPro" id="IPR027469">
    <property type="entry name" value="Cation_efflux_TMD_sf"/>
</dbReference>
<dbReference type="GO" id="GO:0005886">
    <property type="term" value="C:plasma membrane"/>
    <property type="evidence" value="ECO:0007669"/>
    <property type="project" value="TreeGrafter"/>
</dbReference>
<dbReference type="AlphaFoldDB" id="A0A1F4Q1I5"/>
<reference evidence="11 12" key="1">
    <citation type="journal article" date="2016" name="Nat. Commun.">
        <title>Thousands of microbial genomes shed light on interconnected biogeochemical processes in an aquifer system.</title>
        <authorList>
            <person name="Anantharaman K."/>
            <person name="Brown C.T."/>
            <person name="Hug L.A."/>
            <person name="Sharon I."/>
            <person name="Castelle C.J."/>
            <person name="Probst A.J."/>
            <person name="Thomas B.C."/>
            <person name="Singh A."/>
            <person name="Wilkins M.J."/>
            <person name="Karaoz U."/>
            <person name="Brodie E.L."/>
            <person name="Williams K.H."/>
            <person name="Hubbard S.S."/>
            <person name="Banfield J.F."/>
        </authorList>
    </citation>
    <scope>NUCLEOTIDE SEQUENCE [LARGE SCALE GENOMIC DNA]</scope>
</reference>
<evidence type="ECO:0000259" key="9">
    <source>
        <dbReference type="Pfam" id="PF01545"/>
    </source>
</evidence>
<feature type="transmembrane region" description="Helical" evidence="8">
    <location>
        <begin position="143"/>
        <end position="164"/>
    </location>
</feature>
<organism evidence="11 12">
    <name type="scientific">candidate division WOR-1 bacterium RIFCSPHIGHO2_01_FULL_53_15</name>
    <dbReference type="NCBI Taxonomy" id="1802564"/>
    <lineage>
        <taxon>Bacteria</taxon>
        <taxon>Bacillati</taxon>
        <taxon>Saganbacteria</taxon>
    </lineage>
</organism>
<dbReference type="Gene3D" id="1.20.1510.10">
    <property type="entry name" value="Cation efflux protein transmembrane domain"/>
    <property type="match status" value="1"/>
</dbReference>
<evidence type="ECO:0000256" key="3">
    <source>
        <dbReference type="ARBA" id="ARBA00022448"/>
    </source>
</evidence>
<dbReference type="EMBL" id="METM01000021">
    <property type="protein sequence ID" value="OGB89740.1"/>
    <property type="molecule type" value="Genomic_DNA"/>
</dbReference>
<dbReference type="InterPro" id="IPR002524">
    <property type="entry name" value="Cation_efflux"/>
</dbReference>
<evidence type="ECO:0000256" key="5">
    <source>
        <dbReference type="ARBA" id="ARBA00022989"/>
    </source>
</evidence>
<keyword evidence="6" id="KW-0406">Ion transport</keyword>
<evidence type="ECO:0000259" key="10">
    <source>
        <dbReference type="Pfam" id="PF16916"/>
    </source>
</evidence>
<accession>A0A1F4Q1I5</accession>
<sequence length="302" mass="32410">MHVDNKKALGAALLIAVAIFFAELIGGFLSNSLALLSDAGHVMTDALALTLALLASIFAALPATRRQTFGFYRLEILSALINGSLLTIVAVYVFYEAVQRLLNPEPVGGTLMLVVATIGFLANLGGAVILAKASRENLNVRGAFIHVLSDAASSVGVIIGGVLIQFFGWYYADPIIGILIGLLILRGAYQLIMESANVLLEATPIGVKLDDVVTAICSVKGVKNIHDLHVWSITSGMNTIAAHILIEEGETARTNEILEAVRAALKTKFNITHSTFQTECEDCSDELFCTLEPHKKAHHHEH</sequence>
<dbReference type="SUPFAM" id="SSF161111">
    <property type="entry name" value="Cation efflux protein transmembrane domain-like"/>
    <property type="match status" value="1"/>
</dbReference>
<dbReference type="NCBIfam" id="TIGR01297">
    <property type="entry name" value="CDF"/>
    <property type="match status" value="1"/>
</dbReference>
<dbReference type="Pfam" id="PF01545">
    <property type="entry name" value="Cation_efflux"/>
    <property type="match status" value="1"/>
</dbReference>
<feature type="transmembrane region" description="Helical" evidence="8">
    <location>
        <begin position="107"/>
        <end position="131"/>
    </location>
</feature>
<comment type="caution">
    <text evidence="11">The sequence shown here is derived from an EMBL/GenBank/DDBJ whole genome shotgun (WGS) entry which is preliminary data.</text>
</comment>
<feature type="transmembrane region" description="Helical" evidence="8">
    <location>
        <begin position="12"/>
        <end position="34"/>
    </location>
</feature>
<keyword evidence="4 8" id="KW-0812">Transmembrane</keyword>
<keyword evidence="5 8" id="KW-1133">Transmembrane helix</keyword>
<dbReference type="InterPro" id="IPR058533">
    <property type="entry name" value="Cation_efflux_TM"/>
</dbReference>
<feature type="domain" description="Cation efflux protein cytoplasmic" evidence="10">
    <location>
        <begin position="208"/>
        <end position="279"/>
    </location>
</feature>
<feature type="domain" description="Cation efflux protein transmembrane" evidence="9">
    <location>
        <begin position="11"/>
        <end position="200"/>
    </location>
</feature>